<dbReference type="EMBL" id="MDKC01000032">
    <property type="protein sequence ID" value="ODG91007.1"/>
    <property type="molecule type" value="Genomic_DNA"/>
</dbReference>
<name>A0ABX2ZMS2_9BACI</name>
<organism evidence="1 2">
    <name type="scientific">Gottfriedia luciferensis</name>
    <dbReference type="NCBI Taxonomy" id="178774"/>
    <lineage>
        <taxon>Bacteria</taxon>
        <taxon>Bacillati</taxon>
        <taxon>Bacillota</taxon>
        <taxon>Bacilli</taxon>
        <taxon>Bacillales</taxon>
        <taxon>Bacillaceae</taxon>
        <taxon>Gottfriedia</taxon>
    </lineage>
</organism>
<dbReference type="RefSeq" id="WP_069034401.1">
    <property type="nucleotide sequence ID" value="NZ_MDKC01000032.1"/>
</dbReference>
<keyword evidence="2" id="KW-1185">Reference proteome</keyword>
<gene>
    <name evidence="1" type="ORF">BED47_08190</name>
</gene>
<sequence length="233" mass="26869">MKLFQSKNTHDHANSCYQEILTPLGQVMLELNIDDERYTNLTKISDCFKLHNGGTLLSYKQHLFIAELVICNPNYKIPNHMKVEKVIAGIWRIKPLVKNLKCKFDTKLIPINLNETVCSSDSGQNLDAITFEYKEFKMTIGTQDGNTLLNRVHEKDMMANKFNRLDQEFPDNIIHYRKDYTGLSVPLTSLERNEVTQIHFVIAWNYALDEYDSSTWFAADLSSKAILSGEELI</sequence>
<proteinExistence type="predicted"/>
<comment type="caution">
    <text evidence="1">The sequence shown here is derived from an EMBL/GenBank/DDBJ whole genome shotgun (WGS) entry which is preliminary data.</text>
</comment>
<reference evidence="1 2" key="1">
    <citation type="submission" date="2016-07" db="EMBL/GenBank/DDBJ databases">
        <authorList>
            <person name="Townsley L."/>
            <person name="Shank E.A."/>
        </authorList>
    </citation>
    <scope>NUCLEOTIDE SEQUENCE [LARGE SCALE GENOMIC DNA]</scope>
    <source>
        <strain evidence="1 2">CH01</strain>
    </source>
</reference>
<evidence type="ECO:0000313" key="1">
    <source>
        <dbReference type="EMBL" id="ODG91007.1"/>
    </source>
</evidence>
<protein>
    <submittedName>
        <fullName evidence="1">Uncharacterized protein</fullName>
    </submittedName>
</protein>
<dbReference type="Proteomes" id="UP000094580">
    <property type="component" value="Unassembled WGS sequence"/>
</dbReference>
<accession>A0ABX2ZMS2</accession>
<evidence type="ECO:0000313" key="2">
    <source>
        <dbReference type="Proteomes" id="UP000094580"/>
    </source>
</evidence>